<reference evidence="2 3" key="1">
    <citation type="submission" date="2019-09" db="EMBL/GenBank/DDBJ databases">
        <title>Hydrogenophaga aromatica sp. nov., isolated from a para-xylene-degrading enrichment culture.</title>
        <authorList>
            <person name="Tancsics A."/>
            <person name="Banerjee S."/>
        </authorList>
    </citation>
    <scope>NUCLEOTIDE SEQUENCE [LARGE SCALE GENOMIC DNA]</scope>
    <source>
        <strain evidence="2 3">D2P1</strain>
    </source>
</reference>
<feature type="region of interest" description="Disordered" evidence="1">
    <location>
        <begin position="180"/>
        <end position="210"/>
    </location>
</feature>
<accession>A0A7Y8GWK0</accession>
<evidence type="ECO:0000313" key="2">
    <source>
        <dbReference type="EMBL" id="NWF46195.1"/>
    </source>
</evidence>
<protein>
    <submittedName>
        <fullName evidence="2">Uncharacterized protein</fullName>
    </submittedName>
</protein>
<evidence type="ECO:0000256" key="1">
    <source>
        <dbReference type="SAM" id="MobiDB-lite"/>
    </source>
</evidence>
<dbReference type="Proteomes" id="UP000545507">
    <property type="component" value="Unassembled WGS sequence"/>
</dbReference>
<dbReference type="RefSeq" id="WP_177136092.1">
    <property type="nucleotide sequence ID" value="NZ_VYGV01000011.1"/>
</dbReference>
<comment type="caution">
    <text evidence="2">The sequence shown here is derived from an EMBL/GenBank/DDBJ whole genome shotgun (WGS) entry which is preliminary data.</text>
</comment>
<name>A0A7Y8GWK0_9BURK</name>
<proteinExistence type="predicted"/>
<dbReference type="EMBL" id="VYGV01000011">
    <property type="protein sequence ID" value="NWF46195.1"/>
    <property type="molecule type" value="Genomic_DNA"/>
</dbReference>
<evidence type="ECO:0000313" key="3">
    <source>
        <dbReference type="Proteomes" id="UP000545507"/>
    </source>
</evidence>
<dbReference type="AlphaFoldDB" id="A0A7Y8GWK0"/>
<sequence length="210" mass="22920">MILLVGLGIAAAIKPPSPTLPSHLAKCCSANFGTGAKLQYAIHPIRSVWEAWIIILFDIEPMKTAQDCSRGNASTAVGLSTSCTIGRHHCGCVRKAVDERVGSADSITTGPVVQLVEKAPPPSWCCPALFMGWLADERTAIRNAATPGRVLRARKFNKWNINFANDYLILRMSEGTNDQMAKQLRASQKQPPSRRSSHTFVKTQVNLCHP</sequence>
<organism evidence="2 3">
    <name type="scientific">Hydrogenophaga aromaticivorans</name>
    <dbReference type="NCBI Taxonomy" id="2610898"/>
    <lineage>
        <taxon>Bacteria</taxon>
        <taxon>Pseudomonadati</taxon>
        <taxon>Pseudomonadota</taxon>
        <taxon>Betaproteobacteria</taxon>
        <taxon>Burkholderiales</taxon>
        <taxon>Comamonadaceae</taxon>
        <taxon>Hydrogenophaga</taxon>
    </lineage>
</organism>
<keyword evidence="3" id="KW-1185">Reference proteome</keyword>
<gene>
    <name evidence="2" type="ORF">F3K02_13165</name>
</gene>